<dbReference type="Pfam" id="PF03372">
    <property type="entry name" value="Exo_endo_phos"/>
    <property type="match status" value="1"/>
</dbReference>
<keyword evidence="2" id="KW-0378">Hydrolase</keyword>
<keyword evidence="2" id="KW-0540">Nuclease</keyword>
<dbReference type="GO" id="GO:0004527">
    <property type="term" value="F:exonuclease activity"/>
    <property type="evidence" value="ECO:0007669"/>
    <property type="project" value="UniProtKB-KW"/>
</dbReference>
<accession>A0A1X7HSP7</accession>
<reference evidence="2 3" key="1">
    <citation type="submission" date="2017-04" db="EMBL/GenBank/DDBJ databases">
        <authorList>
            <person name="Afonso C.L."/>
            <person name="Miller P.J."/>
            <person name="Scott M.A."/>
            <person name="Spackman E."/>
            <person name="Goraichik I."/>
            <person name="Dimitrov K.M."/>
            <person name="Suarez D.L."/>
            <person name="Swayne D.E."/>
        </authorList>
    </citation>
    <scope>NUCLEOTIDE SEQUENCE [LARGE SCALE GENOMIC DNA]</scope>
    <source>
        <strain evidence="2 3">A2P</strain>
    </source>
</reference>
<evidence type="ECO:0000313" key="2">
    <source>
        <dbReference type="EMBL" id="SMF92269.1"/>
    </source>
</evidence>
<feature type="domain" description="Endonuclease/exonuclease/phosphatase" evidence="1">
    <location>
        <begin position="44"/>
        <end position="259"/>
    </location>
</feature>
<gene>
    <name evidence="2" type="ORF">SAMN02982917_0541</name>
</gene>
<dbReference type="InterPro" id="IPR036691">
    <property type="entry name" value="Endo/exonu/phosph_ase_sf"/>
</dbReference>
<evidence type="ECO:0000259" key="1">
    <source>
        <dbReference type="Pfam" id="PF03372"/>
    </source>
</evidence>
<dbReference type="AlphaFoldDB" id="A0A1X7HSP7"/>
<dbReference type="Gene3D" id="3.60.10.10">
    <property type="entry name" value="Endonuclease/exonuclease/phosphatase"/>
    <property type="match status" value="1"/>
</dbReference>
<dbReference type="PANTHER" id="PTHR14859:SF15">
    <property type="entry name" value="ENDONUCLEASE_EXONUCLEASE_PHOSPHATASE DOMAIN-CONTAINING PROTEIN"/>
    <property type="match status" value="1"/>
</dbReference>
<dbReference type="RefSeq" id="WP_085092300.1">
    <property type="nucleotide sequence ID" value="NZ_FXAK01000010.1"/>
</dbReference>
<dbReference type="OrthoDB" id="9813425at2"/>
<organism evidence="2 3">
    <name type="scientific">Azospirillum oryzae</name>
    <dbReference type="NCBI Taxonomy" id="286727"/>
    <lineage>
        <taxon>Bacteria</taxon>
        <taxon>Pseudomonadati</taxon>
        <taxon>Pseudomonadota</taxon>
        <taxon>Alphaproteobacteria</taxon>
        <taxon>Rhodospirillales</taxon>
        <taxon>Azospirillaceae</taxon>
        <taxon>Azospirillum</taxon>
    </lineage>
</organism>
<keyword evidence="2" id="KW-0255">Endonuclease</keyword>
<dbReference type="InterPro" id="IPR051916">
    <property type="entry name" value="GPI-anchor_lipid_remodeler"/>
</dbReference>
<dbReference type="Proteomes" id="UP000192936">
    <property type="component" value="Unassembled WGS sequence"/>
</dbReference>
<dbReference type="GO" id="GO:0016020">
    <property type="term" value="C:membrane"/>
    <property type="evidence" value="ECO:0007669"/>
    <property type="project" value="GOC"/>
</dbReference>
<dbReference type="STRING" id="286727.SAMN02982917_0541"/>
<keyword evidence="2" id="KW-0269">Exonuclease</keyword>
<dbReference type="PANTHER" id="PTHR14859">
    <property type="entry name" value="CALCOFLUOR WHITE HYPERSENSITIVE PROTEIN PRECURSOR"/>
    <property type="match status" value="1"/>
</dbReference>
<dbReference type="GO" id="GO:0006506">
    <property type="term" value="P:GPI anchor biosynthetic process"/>
    <property type="evidence" value="ECO:0007669"/>
    <property type="project" value="TreeGrafter"/>
</dbReference>
<proteinExistence type="predicted"/>
<dbReference type="InterPro" id="IPR005135">
    <property type="entry name" value="Endo/exonuclease/phosphatase"/>
</dbReference>
<protein>
    <submittedName>
        <fullName evidence="2">Metal-dependent hydrolase, endonuclease/exonuclease/phosphatase family</fullName>
    </submittedName>
</protein>
<dbReference type="SUPFAM" id="SSF56219">
    <property type="entry name" value="DNase I-like"/>
    <property type="match status" value="1"/>
</dbReference>
<sequence length="269" mass="30063">MIRFSRDRVQRIAAALRAARARRPRRADRRSNPIPDGMAALSVATWNIHSCVGLDARFAPDRIAQVIRDLDVDLIGLQEVGWHHRGESGMDQFAFLERNTGLKAFAGPTKHSERAHYGNCLLTRLPVRSMETMDLSVGKREPRGAIDAVVEVQGRPVRVIVAHLGLDPWERAKQVGDIVSRVESQPELPTLFMGDLNEWTPSSPRLRQLAASFADVANPRSFHARMPTLRLDRIYVTGGLQIPAFEVVRTILTRRASDHLPVRAVLAVP</sequence>
<dbReference type="GO" id="GO:0004519">
    <property type="term" value="F:endonuclease activity"/>
    <property type="evidence" value="ECO:0007669"/>
    <property type="project" value="UniProtKB-KW"/>
</dbReference>
<evidence type="ECO:0000313" key="3">
    <source>
        <dbReference type="Proteomes" id="UP000192936"/>
    </source>
</evidence>
<dbReference type="EMBL" id="FXAK01000010">
    <property type="protein sequence ID" value="SMF92269.1"/>
    <property type="molecule type" value="Genomic_DNA"/>
</dbReference>
<name>A0A1X7HSP7_9PROT</name>